<proteinExistence type="predicted"/>
<dbReference type="KEGG" id="vie:OL234_06395"/>
<dbReference type="GO" id="GO:0000166">
    <property type="term" value="F:nucleotide binding"/>
    <property type="evidence" value="ECO:0007669"/>
    <property type="project" value="InterPro"/>
</dbReference>
<evidence type="ECO:0000313" key="3">
    <source>
        <dbReference type="EMBL" id="WEG72615.1"/>
    </source>
</evidence>
<keyword evidence="4" id="KW-1185">Reference proteome</keyword>
<dbReference type="SUPFAM" id="SSF51735">
    <property type="entry name" value="NAD(P)-binding Rossmann-fold domains"/>
    <property type="match status" value="1"/>
</dbReference>
<dbReference type="AlphaFoldDB" id="A0AAF0I6D2"/>
<sequence length="305" mass="34708">MKIGVIGIGNICQKAYLPIMNNMREQVEWHFYSRQTDKINLLAHQFGWEHYHDDWEAFLNSGIEACFIHTPTPTHAHLIELFLNKGIHVFVDKPVSEDSEEVTSLHKLASEKGLILMTGFNRRFAPLNQTLKALPHKRQIIAQKNRMHPKQLVKFHLFDMMIHMVDTTLYLLDDDIINVDYRVKALPDGKLQRAMIIFETVTTTAVVSINMEAGAHTETLEVQTIEGTYTVDNLVALTKNEKGCITQVGFGDWESTLVKRGFNGLIMAFLEAVESKRESAVATSQSSIASHYYVNELSKVYELSN</sequence>
<protein>
    <submittedName>
        <fullName evidence="3">Gfo/Idh/MocA family oxidoreductase</fullName>
    </submittedName>
</protein>
<dbReference type="PANTHER" id="PTHR43708:SF4">
    <property type="entry name" value="OXIDOREDUCTASE YCEM-RELATED"/>
    <property type="match status" value="1"/>
</dbReference>
<evidence type="ECO:0000259" key="1">
    <source>
        <dbReference type="Pfam" id="PF01408"/>
    </source>
</evidence>
<feature type="domain" description="YceM-like C-terminal" evidence="2">
    <location>
        <begin position="142"/>
        <end position="239"/>
    </location>
</feature>
<dbReference type="InterPro" id="IPR000683">
    <property type="entry name" value="Gfo/Idh/MocA-like_OxRdtase_N"/>
</dbReference>
<dbReference type="RefSeq" id="WP_275468416.1">
    <property type="nucleotide sequence ID" value="NZ_CP110232.1"/>
</dbReference>
<dbReference type="Gene3D" id="3.30.360.10">
    <property type="entry name" value="Dihydrodipicolinate Reductase, domain 2"/>
    <property type="match status" value="1"/>
</dbReference>
<dbReference type="SUPFAM" id="SSF55347">
    <property type="entry name" value="Glyceraldehyde-3-phosphate dehydrogenase-like, C-terminal domain"/>
    <property type="match status" value="1"/>
</dbReference>
<name>A0AAF0I6D2_9ENTE</name>
<dbReference type="PANTHER" id="PTHR43708">
    <property type="entry name" value="CONSERVED EXPRESSED OXIDOREDUCTASE (EUROFUNG)"/>
    <property type="match status" value="1"/>
</dbReference>
<dbReference type="EMBL" id="CP110232">
    <property type="protein sequence ID" value="WEG72615.1"/>
    <property type="molecule type" value="Genomic_DNA"/>
</dbReference>
<dbReference type="InterPro" id="IPR036291">
    <property type="entry name" value="NAD(P)-bd_dom_sf"/>
</dbReference>
<reference evidence="3" key="1">
    <citation type="submission" date="2022-10" db="EMBL/GenBank/DDBJ databases">
        <title>Vagococcus sp. isolated from poultry meat.</title>
        <authorList>
            <person name="Johansson P."/>
            <person name="Bjorkroth J."/>
        </authorList>
    </citation>
    <scope>NUCLEOTIDE SEQUENCE</scope>
    <source>
        <strain evidence="3">STAA11</strain>
    </source>
</reference>
<accession>A0AAF0I6D2</accession>
<dbReference type="InterPro" id="IPR051317">
    <property type="entry name" value="Gfo/Idh/MocA_oxidoreduct"/>
</dbReference>
<organism evidence="3 4">
    <name type="scientific">Vagococcus intermedius</name>
    <dbReference type="NCBI Taxonomy" id="2991418"/>
    <lineage>
        <taxon>Bacteria</taxon>
        <taxon>Bacillati</taxon>
        <taxon>Bacillota</taxon>
        <taxon>Bacilli</taxon>
        <taxon>Lactobacillales</taxon>
        <taxon>Enterococcaceae</taxon>
        <taxon>Vagococcus</taxon>
    </lineage>
</organism>
<gene>
    <name evidence="3" type="ORF">OL234_06395</name>
</gene>
<dbReference type="Proteomes" id="UP001179647">
    <property type="component" value="Chromosome"/>
</dbReference>
<evidence type="ECO:0000313" key="4">
    <source>
        <dbReference type="Proteomes" id="UP001179647"/>
    </source>
</evidence>
<dbReference type="Pfam" id="PF01408">
    <property type="entry name" value="GFO_IDH_MocA"/>
    <property type="match status" value="1"/>
</dbReference>
<dbReference type="Pfam" id="PF21378">
    <property type="entry name" value="YceM-like_C"/>
    <property type="match status" value="1"/>
</dbReference>
<dbReference type="Gene3D" id="3.40.50.720">
    <property type="entry name" value="NAD(P)-binding Rossmann-like Domain"/>
    <property type="match status" value="1"/>
</dbReference>
<evidence type="ECO:0000259" key="2">
    <source>
        <dbReference type="Pfam" id="PF21378"/>
    </source>
</evidence>
<feature type="domain" description="Gfo/Idh/MocA-like oxidoreductase N-terminal" evidence="1">
    <location>
        <begin position="1"/>
        <end position="120"/>
    </location>
</feature>
<dbReference type="InterPro" id="IPR048477">
    <property type="entry name" value="YceM-like_C"/>
</dbReference>